<dbReference type="Pfam" id="PF00535">
    <property type="entry name" value="Glycos_transf_2"/>
    <property type="match status" value="1"/>
</dbReference>
<evidence type="ECO:0000259" key="3">
    <source>
        <dbReference type="Pfam" id="PF00535"/>
    </source>
</evidence>
<reference evidence="5" key="1">
    <citation type="submission" date="2017-07" db="EMBL/GenBank/DDBJ databases">
        <authorList>
            <person name="Varghese N."/>
            <person name="Submissions S."/>
        </authorList>
    </citation>
    <scope>NUCLEOTIDE SEQUENCE [LARGE SCALE GENOMIC DNA]</scope>
    <source>
        <strain evidence="5">NLAE-zl-C134</strain>
    </source>
</reference>
<dbReference type="InterPro" id="IPR029044">
    <property type="entry name" value="Nucleotide-diphossugar_trans"/>
</dbReference>
<dbReference type="RefSeq" id="WP_109713363.1">
    <property type="nucleotide sequence ID" value="NZ_QGDS01000013.1"/>
</dbReference>
<evidence type="ECO:0000256" key="1">
    <source>
        <dbReference type="ARBA" id="ARBA00022676"/>
    </source>
</evidence>
<dbReference type="InterPro" id="IPR001173">
    <property type="entry name" value="Glyco_trans_2-like"/>
</dbReference>
<organism evidence="4 5">
    <name type="scientific">Faecalicatena contorta</name>
    <dbReference type="NCBI Taxonomy" id="39482"/>
    <lineage>
        <taxon>Bacteria</taxon>
        <taxon>Bacillati</taxon>
        <taxon>Bacillota</taxon>
        <taxon>Clostridia</taxon>
        <taxon>Lachnospirales</taxon>
        <taxon>Lachnospiraceae</taxon>
        <taxon>Faecalicatena</taxon>
    </lineage>
</organism>
<dbReference type="AlphaFoldDB" id="A0A315ZRP3"/>
<proteinExistence type="predicted"/>
<keyword evidence="5" id="KW-1185">Reference proteome</keyword>
<dbReference type="CDD" id="cd00761">
    <property type="entry name" value="Glyco_tranf_GTA_type"/>
    <property type="match status" value="1"/>
</dbReference>
<keyword evidence="2 4" id="KW-0808">Transferase</keyword>
<dbReference type="SUPFAM" id="SSF53448">
    <property type="entry name" value="Nucleotide-diphospho-sugar transferases"/>
    <property type="match status" value="1"/>
</dbReference>
<evidence type="ECO:0000313" key="5">
    <source>
        <dbReference type="Proteomes" id="UP000254051"/>
    </source>
</evidence>
<dbReference type="Proteomes" id="UP000254051">
    <property type="component" value="Unassembled WGS sequence"/>
</dbReference>
<sequence length="335" mass="39406">MPLVSVIVAAYNVERYLEVCIKSLMRQSWKDLEILLIDDGATDRTGKICDEYANIDSRIRVIHKKNGGISDVRNTGLAQALGKYVMYVDGDDYVAENYVEAAVSCAEKHQADIVIMDFEEIEEATGRRDKWSMQIPRDRVMDIKQIPELLITVPSPCNKLYNRNFWQSTGLMYPLGRNYEDLTMTPRLLVNAARIVYLQSQPLYYYIVHEGSIMRSRNFQKSYMDRKAAIEDILLYFREEGLYETFRDELEYLAFEHAYFIPIKEILVYEPRSLYLRAFREYISEIFPKASKNPYVKKSLSSKDKIMLRLMKWRLYGVMIILSKARRQVDIMRHK</sequence>
<keyword evidence="1" id="KW-0328">Glycosyltransferase</keyword>
<feature type="domain" description="Glycosyltransferase 2-like" evidence="3">
    <location>
        <begin position="5"/>
        <end position="164"/>
    </location>
</feature>
<evidence type="ECO:0000256" key="2">
    <source>
        <dbReference type="ARBA" id="ARBA00022679"/>
    </source>
</evidence>
<protein>
    <submittedName>
        <fullName evidence="4">Glycosyltransferase involved in cell wall bisynthesis</fullName>
    </submittedName>
</protein>
<gene>
    <name evidence="4" type="ORF">SAMN05216529_11332</name>
</gene>
<dbReference type="GO" id="GO:0016757">
    <property type="term" value="F:glycosyltransferase activity"/>
    <property type="evidence" value="ECO:0007669"/>
    <property type="project" value="UniProtKB-KW"/>
</dbReference>
<name>A0A315ZRP3_9FIRM</name>
<dbReference type="Gene3D" id="3.90.550.10">
    <property type="entry name" value="Spore Coat Polysaccharide Biosynthesis Protein SpsA, Chain A"/>
    <property type="match status" value="1"/>
</dbReference>
<evidence type="ECO:0000313" key="4">
    <source>
        <dbReference type="EMBL" id="SUQ15487.1"/>
    </source>
</evidence>
<dbReference type="PANTHER" id="PTHR22916:SF51">
    <property type="entry name" value="GLYCOSYLTRANSFERASE EPSH-RELATED"/>
    <property type="match status" value="1"/>
</dbReference>
<dbReference type="EMBL" id="UHJJ01000013">
    <property type="protein sequence ID" value="SUQ15487.1"/>
    <property type="molecule type" value="Genomic_DNA"/>
</dbReference>
<dbReference type="OrthoDB" id="9807674at2"/>
<accession>A0A315ZRP3</accession>
<dbReference type="PANTHER" id="PTHR22916">
    <property type="entry name" value="GLYCOSYLTRANSFERASE"/>
    <property type="match status" value="1"/>
</dbReference>